<dbReference type="HOGENOM" id="CLU_040933_2_1_2"/>
<sequence>MKRISKSFSANELTPKERFLKAVKLKKVDRPPVLSANQTATIEQMEKLGIFYKDAYSNPEKLATLASAAWEELGLEGVGVPFCQTVEAEAFGLEVNWGKKKSSIPVVSFKGCVAPEGIEVPENFLERGRIPIVLDAIEILAEKYGDFLPVLGHVIGPFSLAAHIANIEKILKMSIKKPKLVEEFTEMGLDAIAEYAKAMRDRGADAIVIENMFASADVIGAKNYAKFAKPFDRKLIRKIKGITILHICGDCTSIIEDMVETKATCLSIDSKTDARFAVEISRGKAAIMGNIDTIYTLPFGKPEDVEAETLRAIEAGIDIIAPGCSLSPLTPNRNVRVMVETVKKISVRATGDSYA</sequence>
<keyword evidence="2 8" id="KW-0489">Methyltransferase</keyword>
<reference evidence="9" key="1">
    <citation type="submission" date="2010-02" db="EMBL/GenBank/DDBJ databases">
        <title>Complete sequence of Ferroglobus placidus DSM 10642.</title>
        <authorList>
            <consortium name="US DOE Joint Genome Institute"/>
            <person name="Lucas S."/>
            <person name="Copeland A."/>
            <person name="Lapidus A."/>
            <person name="Cheng J.-F."/>
            <person name="Bruce D."/>
            <person name="Goodwin L."/>
            <person name="Pitluck S."/>
            <person name="Saunders E."/>
            <person name="Brettin T."/>
            <person name="Detter J.C."/>
            <person name="Han C."/>
            <person name="Tapia R."/>
            <person name="Larimer F."/>
            <person name="Land M."/>
            <person name="Hauser L."/>
            <person name="Kyrpides N."/>
            <person name="Ivanova N."/>
            <person name="Holmes D."/>
            <person name="Lovley D."/>
            <person name="Kyrpides N."/>
            <person name="Anderson I.J."/>
            <person name="Woyke T."/>
        </authorList>
    </citation>
    <scope>NUCLEOTIDE SEQUENCE [LARGE SCALE GENOMIC DNA]</scope>
    <source>
        <strain evidence="9">DSM 10642 / AEDII12DO</strain>
    </source>
</reference>
<protein>
    <submittedName>
        <fullName evidence="8">Methyltransferase MtaA/CmuA family</fullName>
    </submittedName>
</protein>
<evidence type="ECO:0000256" key="4">
    <source>
        <dbReference type="ARBA" id="ARBA00022723"/>
    </source>
</evidence>
<evidence type="ECO:0000313" key="9">
    <source>
        <dbReference type="Proteomes" id="UP000002613"/>
    </source>
</evidence>
<evidence type="ECO:0000256" key="3">
    <source>
        <dbReference type="ARBA" id="ARBA00022679"/>
    </source>
</evidence>
<dbReference type="GO" id="GO:0006730">
    <property type="term" value="P:one-carbon metabolic process"/>
    <property type="evidence" value="ECO:0007669"/>
    <property type="project" value="InterPro"/>
</dbReference>
<dbReference type="GO" id="GO:0006779">
    <property type="term" value="P:porphyrin-containing compound biosynthetic process"/>
    <property type="evidence" value="ECO:0007669"/>
    <property type="project" value="InterPro"/>
</dbReference>
<feature type="domain" description="Uroporphyrinogen decarboxylase (URO-D)" evidence="7">
    <location>
        <begin position="14"/>
        <end position="344"/>
    </location>
</feature>
<dbReference type="PANTHER" id="PTHR47099">
    <property type="entry name" value="METHYLCOBAMIDE:COM METHYLTRANSFERASE MTBA"/>
    <property type="match status" value="1"/>
</dbReference>
<dbReference type="OrthoDB" id="53160at2157"/>
<keyword evidence="4" id="KW-0479">Metal-binding</keyword>
<dbReference type="AlphaFoldDB" id="D3RZJ1"/>
<dbReference type="InterPro" id="IPR006360">
    <property type="entry name" value="Mtase_MtaA_CmuA"/>
</dbReference>
<dbReference type="GeneID" id="8779288"/>
<dbReference type="Pfam" id="PF01208">
    <property type="entry name" value="URO-D"/>
    <property type="match status" value="1"/>
</dbReference>
<dbReference type="STRING" id="589924.Ferp_1761"/>
<keyword evidence="9" id="KW-1185">Reference proteome</keyword>
<dbReference type="SUPFAM" id="SSF51726">
    <property type="entry name" value="UROD/MetE-like"/>
    <property type="match status" value="1"/>
</dbReference>
<comment type="cofactor">
    <cofactor evidence="1">
        <name>Zn(2+)</name>
        <dbReference type="ChEBI" id="CHEBI:29105"/>
    </cofactor>
</comment>
<dbReference type="PaxDb" id="589924-Ferp_1761"/>
<evidence type="ECO:0000259" key="7">
    <source>
        <dbReference type="Pfam" id="PF01208"/>
    </source>
</evidence>
<keyword evidence="6" id="KW-0484">Methanogenesis</keyword>
<reference evidence="8 9" key="2">
    <citation type="journal article" date="2011" name="Stand. Genomic Sci.">
        <title>Complete genome sequence of Ferroglobus placidus AEDII12DO.</title>
        <authorList>
            <person name="Anderson I."/>
            <person name="Risso C."/>
            <person name="Holmes D."/>
            <person name="Lucas S."/>
            <person name="Copeland A."/>
            <person name="Lapidus A."/>
            <person name="Cheng J.F."/>
            <person name="Bruce D."/>
            <person name="Goodwin L."/>
            <person name="Pitluck S."/>
            <person name="Saunders E."/>
            <person name="Brettin T."/>
            <person name="Detter J.C."/>
            <person name="Han C."/>
            <person name="Tapia R."/>
            <person name="Larimer F."/>
            <person name="Land M."/>
            <person name="Hauser L."/>
            <person name="Woyke T."/>
            <person name="Lovley D."/>
            <person name="Kyrpides N."/>
            <person name="Ivanova N."/>
        </authorList>
    </citation>
    <scope>NUCLEOTIDE SEQUENCE [LARGE SCALE GENOMIC DNA]</scope>
    <source>
        <strain evidence="9">DSM 10642 / AEDII12DO</strain>
    </source>
</reference>
<dbReference type="InterPro" id="IPR000257">
    <property type="entry name" value="Uroporphyrinogen_deCOase"/>
</dbReference>
<dbReference type="GO" id="GO:0004853">
    <property type="term" value="F:uroporphyrinogen decarboxylase activity"/>
    <property type="evidence" value="ECO:0007669"/>
    <property type="project" value="InterPro"/>
</dbReference>
<name>D3RZJ1_FERPA</name>
<evidence type="ECO:0000313" key="8">
    <source>
        <dbReference type="EMBL" id="ADC65904.1"/>
    </source>
</evidence>
<dbReference type="EMBL" id="CP001899">
    <property type="protein sequence ID" value="ADC65904.1"/>
    <property type="molecule type" value="Genomic_DNA"/>
</dbReference>
<dbReference type="NCBIfam" id="NF004889">
    <property type="entry name" value="PRK06252.1"/>
    <property type="match status" value="1"/>
</dbReference>
<dbReference type="GO" id="GO:0015948">
    <property type="term" value="P:methanogenesis"/>
    <property type="evidence" value="ECO:0007669"/>
    <property type="project" value="UniProtKB-KW"/>
</dbReference>
<accession>D3RZJ1</accession>
<dbReference type="PANTHER" id="PTHR47099:SF1">
    <property type="entry name" value="METHYLCOBAMIDE:COM METHYLTRANSFERASE MTBA"/>
    <property type="match status" value="1"/>
</dbReference>
<keyword evidence="5" id="KW-0862">Zinc</keyword>
<gene>
    <name evidence="8" type="ordered locus">Ferp_1761</name>
</gene>
<keyword evidence="3 8" id="KW-0808">Transferase</keyword>
<dbReference type="GO" id="GO:0032259">
    <property type="term" value="P:methylation"/>
    <property type="evidence" value="ECO:0007669"/>
    <property type="project" value="UniProtKB-KW"/>
</dbReference>
<dbReference type="eggNOG" id="arCOG03324">
    <property type="taxonomic scope" value="Archaea"/>
</dbReference>
<evidence type="ECO:0000256" key="1">
    <source>
        <dbReference type="ARBA" id="ARBA00001947"/>
    </source>
</evidence>
<dbReference type="RefSeq" id="WP_012966243.1">
    <property type="nucleotide sequence ID" value="NC_013849.1"/>
</dbReference>
<dbReference type="GO" id="GO:0008168">
    <property type="term" value="F:methyltransferase activity"/>
    <property type="evidence" value="ECO:0007669"/>
    <property type="project" value="UniProtKB-KW"/>
</dbReference>
<evidence type="ECO:0000256" key="6">
    <source>
        <dbReference type="ARBA" id="ARBA00022994"/>
    </source>
</evidence>
<dbReference type="InterPro" id="IPR038071">
    <property type="entry name" value="UROD/MetE-like_sf"/>
</dbReference>
<dbReference type="NCBIfam" id="TIGR01463">
    <property type="entry name" value="mtaA_cmuA"/>
    <property type="match status" value="1"/>
</dbReference>
<dbReference type="GO" id="GO:0046872">
    <property type="term" value="F:metal ion binding"/>
    <property type="evidence" value="ECO:0007669"/>
    <property type="project" value="UniProtKB-KW"/>
</dbReference>
<dbReference type="Proteomes" id="UP000002613">
    <property type="component" value="Chromosome"/>
</dbReference>
<dbReference type="Gene3D" id="3.20.20.210">
    <property type="match status" value="1"/>
</dbReference>
<evidence type="ECO:0000256" key="5">
    <source>
        <dbReference type="ARBA" id="ARBA00022833"/>
    </source>
</evidence>
<proteinExistence type="predicted"/>
<dbReference type="InterPro" id="IPR052024">
    <property type="entry name" value="Methanogen_methyltrans"/>
</dbReference>
<organism evidence="8 9">
    <name type="scientific">Ferroglobus placidus (strain DSM 10642 / AEDII12DO)</name>
    <dbReference type="NCBI Taxonomy" id="589924"/>
    <lineage>
        <taxon>Archaea</taxon>
        <taxon>Methanobacteriati</taxon>
        <taxon>Methanobacteriota</taxon>
        <taxon>Archaeoglobi</taxon>
        <taxon>Archaeoglobales</taxon>
        <taxon>Archaeoglobaceae</taxon>
        <taxon>Ferroglobus</taxon>
    </lineage>
</organism>
<dbReference type="KEGG" id="fpl:Ferp_1761"/>
<evidence type="ECO:0000256" key="2">
    <source>
        <dbReference type="ARBA" id="ARBA00022603"/>
    </source>
</evidence>